<dbReference type="CDD" id="cd16454">
    <property type="entry name" value="RING-H2_PA-TM-RING"/>
    <property type="match status" value="1"/>
</dbReference>
<evidence type="ECO:0000313" key="12">
    <source>
        <dbReference type="Proteomes" id="UP001145021"/>
    </source>
</evidence>
<proteinExistence type="predicted"/>
<dbReference type="EMBL" id="JANBOH010000296">
    <property type="protein sequence ID" value="KAJ1643097.1"/>
    <property type="molecule type" value="Genomic_DNA"/>
</dbReference>
<organism evidence="11 12">
    <name type="scientific">Coemansia asiatica</name>
    <dbReference type="NCBI Taxonomy" id="1052880"/>
    <lineage>
        <taxon>Eukaryota</taxon>
        <taxon>Fungi</taxon>
        <taxon>Fungi incertae sedis</taxon>
        <taxon>Zoopagomycota</taxon>
        <taxon>Kickxellomycotina</taxon>
        <taxon>Kickxellomycetes</taxon>
        <taxon>Kickxellales</taxon>
        <taxon>Kickxellaceae</taxon>
        <taxon>Coemansia</taxon>
    </lineage>
</organism>
<feature type="region of interest" description="Disordered" evidence="9">
    <location>
        <begin position="393"/>
        <end position="462"/>
    </location>
</feature>
<keyword evidence="6" id="KW-0833">Ubl conjugation pathway</keyword>
<feature type="region of interest" description="Disordered" evidence="9">
    <location>
        <begin position="218"/>
        <end position="241"/>
    </location>
</feature>
<dbReference type="InterPro" id="IPR013083">
    <property type="entry name" value="Znf_RING/FYVE/PHD"/>
</dbReference>
<evidence type="ECO:0000256" key="1">
    <source>
        <dbReference type="ARBA" id="ARBA00000900"/>
    </source>
</evidence>
<dbReference type="PROSITE" id="PS50089">
    <property type="entry name" value="ZF_RING_2"/>
    <property type="match status" value="1"/>
</dbReference>
<keyword evidence="3" id="KW-0808">Transferase</keyword>
<dbReference type="PANTHER" id="PTHR45931:SF3">
    <property type="entry name" value="RING ZINC FINGER-CONTAINING PROTEIN"/>
    <property type="match status" value="1"/>
</dbReference>
<sequence>MSSANRGTADADANQPGSQNRHSASHWCHQCMREIAPMMAPNPICPRCHGDFVEEIQPDNDPRDFLADVGGNEEEDEMENEFGGAGNYNQDLQSMLQDILAHMMGRASNAGTESDAAAGVDGAAAVSSGPADTQSSEIAAEHGSAMPGELPSDNIFTSASTAGSGEQQQQQQQQPSSSAGSQRMSAMRTWRSNIGGHRMSFSVTSLSSEDMANIASAAHRRADGSEGGDQGTQTSSEESQRRTMFIDPEENAPLNIGSLMTSILSALGGAGRGDGGANGGAVFGVPIGNLGDYVWGQNSFDDVITRIMEQNPTAHAPPPASDEQISKLPARIISDEEVAAHKECGICMEEYQTNEQVLELPCGHFYHKECIDHWLRVNGTCPICRKRIEGDEAIDSQPSVPPPQVREHSELPGSFPSSPSAPLASSTQQQQQQQQQQQDPSTESVATAAGHELPEPESEPLD</sequence>
<dbReference type="FunFam" id="3.30.40.10:FF:000127">
    <property type="entry name" value="E3 ubiquitin-protein ligase RNF181"/>
    <property type="match status" value="1"/>
</dbReference>
<dbReference type="GO" id="GO:0061630">
    <property type="term" value="F:ubiquitin protein ligase activity"/>
    <property type="evidence" value="ECO:0007669"/>
    <property type="project" value="UniProtKB-EC"/>
</dbReference>
<evidence type="ECO:0000256" key="8">
    <source>
        <dbReference type="PROSITE-ProRule" id="PRU00175"/>
    </source>
</evidence>
<comment type="caution">
    <text evidence="11">The sequence shown here is derived from an EMBL/GenBank/DDBJ whole genome shotgun (WGS) entry which is preliminary data.</text>
</comment>
<dbReference type="SUPFAM" id="SSF57850">
    <property type="entry name" value="RING/U-box"/>
    <property type="match status" value="1"/>
</dbReference>
<evidence type="ECO:0000259" key="10">
    <source>
        <dbReference type="PROSITE" id="PS50089"/>
    </source>
</evidence>
<protein>
    <recommendedName>
        <fullName evidence="2">RING-type E3 ubiquitin transferase</fullName>
        <ecNumber evidence="2">2.3.2.27</ecNumber>
    </recommendedName>
</protein>
<name>A0A9W8CHY7_9FUNG</name>
<dbReference type="InterPro" id="IPR039525">
    <property type="entry name" value="RNF126-like_zinc-ribbon"/>
</dbReference>
<dbReference type="InterPro" id="IPR011016">
    <property type="entry name" value="Znf_RING-CH"/>
</dbReference>
<feature type="region of interest" description="Disordered" evidence="9">
    <location>
        <begin position="121"/>
        <end position="186"/>
    </location>
</feature>
<reference evidence="11" key="1">
    <citation type="submission" date="2022-07" db="EMBL/GenBank/DDBJ databases">
        <title>Phylogenomic reconstructions and comparative analyses of Kickxellomycotina fungi.</title>
        <authorList>
            <person name="Reynolds N.K."/>
            <person name="Stajich J.E."/>
            <person name="Barry K."/>
            <person name="Grigoriev I.V."/>
            <person name="Crous P."/>
            <person name="Smith M.E."/>
        </authorList>
    </citation>
    <scope>NUCLEOTIDE SEQUENCE</scope>
    <source>
        <strain evidence="11">NBRC 105413</strain>
    </source>
</reference>
<dbReference type="PANTHER" id="PTHR45931">
    <property type="entry name" value="SI:CH211-59O9.10"/>
    <property type="match status" value="1"/>
</dbReference>
<feature type="region of interest" description="Disordered" evidence="9">
    <location>
        <begin position="1"/>
        <end position="23"/>
    </location>
</feature>
<evidence type="ECO:0000256" key="9">
    <source>
        <dbReference type="SAM" id="MobiDB-lite"/>
    </source>
</evidence>
<keyword evidence="4" id="KW-0479">Metal-binding</keyword>
<feature type="domain" description="RING-type" evidence="10">
    <location>
        <begin position="344"/>
        <end position="385"/>
    </location>
</feature>
<feature type="compositionally biased region" description="Low complexity" evidence="9">
    <location>
        <begin position="411"/>
        <end position="438"/>
    </location>
</feature>
<dbReference type="Proteomes" id="UP001145021">
    <property type="component" value="Unassembled WGS sequence"/>
</dbReference>
<dbReference type="Pfam" id="PF14369">
    <property type="entry name" value="Zn_ribbon_19"/>
    <property type="match status" value="1"/>
</dbReference>
<dbReference type="GO" id="GO:0006511">
    <property type="term" value="P:ubiquitin-dependent protein catabolic process"/>
    <property type="evidence" value="ECO:0007669"/>
    <property type="project" value="TreeGrafter"/>
</dbReference>
<dbReference type="InterPro" id="IPR051834">
    <property type="entry name" value="RING_finger_E3_ligase"/>
</dbReference>
<evidence type="ECO:0000256" key="5">
    <source>
        <dbReference type="ARBA" id="ARBA00022771"/>
    </source>
</evidence>
<evidence type="ECO:0000313" key="11">
    <source>
        <dbReference type="EMBL" id="KAJ1643097.1"/>
    </source>
</evidence>
<dbReference type="EC" id="2.3.2.27" evidence="2"/>
<dbReference type="AlphaFoldDB" id="A0A9W8CHY7"/>
<dbReference type="Pfam" id="PF13639">
    <property type="entry name" value="zf-RING_2"/>
    <property type="match status" value="1"/>
</dbReference>
<comment type="catalytic activity">
    <reaction evidence="1">
        <text>S-ubiquitinyl-[E2 ubiquitin-conjugating enzyme]-L-cysteine + [acceptor protein]-L-lysine = [E2 ubiquitin-conjugating enzyme]-L-cysteine + N(6)-ubiquitinyl-[acceptor protein]-L-lysine.</text>
        <dbReference type="EC" id="2.3.2.27"/>
    </reaction>
</comment>
<keyword evidence="5 8" id="KW-0863">Zinc-finger</keyword>
<dbReference type="Gene3D" id="3.30.40.10">
    <property type="entry name" value="Zinc/RING finger domain, C3HC4 (zinc finger)"/>
    <property type="match status" value="1"/>
</dbReference>
<dbReference type="SMART" id="SM00744">
    <property type="entry name" value="RINGv"/>
    <property type="match status" value="1"/>
</dbReference>
<dbReference type="InterPro" id="IPR001841">
    <property type="entry name" value="Znf_RING"/>
</dbReference>
<dbReference type="GO" id="GO:0008270">
    <property type="term" value="F:zinc ion binding"/>
    <property type="evidence" value="ECO:0007669"/>
    <property type="project" value="UniProtKB-KW"/>
</dbReference>
<dbReference type="GO" id="GO:0005634">
    <property type="term" value="C:nucleus"/>
    <property type="evidence" value="ECO:0007669"/>
    <property type="project" value="TreeGrafter"/>
</dbReference>
<evidence type="ECO:0000256" key="6">
    <source>
        <dbReference type="ARBA" id="ARBA00022786"/>
    </source>
</evidence>
<evidence type="ECO:0000256" key="3">
    <source>
        <dbReference type="ARBA" id="ARBA00022679"/>
    </source>
</evidence>
<feature type="compositionally biased region" description="Low complexity" evidence="9">
    <location>
        <begin position="121"/>
        <end position="132"/>
    </location>
</feature>
<keyword evidence="7" id="KW-0862">Zinc</keyword>
<evidence type="ECO:0000256" key="7">
    <source>
        <dbReference type="ARBA" id="ARBA00022833"/>
    </source>
</evidence>
<dbReference type="SMART" id="SM00184">
    <property type="entry name" value="RING"/>
    <property type="match status" value="1"/>
</dbReference>
<evidence type="ECO:0000256" key="4">
    <source>
        <dbReference type="ARBA" id="ARBA00022723"/>
    </source>
</evidence>
<keyword evidence="12" id="KW-1185">Reference proteome</keyword>
<dbReference type="GO" id="GO:0016567">
    <property type="term" value="P:protein ubiquitination"/>
    <property type="evidence" value="ECO:0007669"/>
    <property type="project" value="UniProtKB-ARBA"/>
</dbReference>
<accession>A0A9W8CHY7</accession>
<gene>
    <name evidence="11" type="ORF">LPJ64_005091</name>
</gene>
<feature type="compositionally biased region" description="Low complexity" evidence="9">
    <location>
        <begin position="158"/>
        <end position="182"/>
    </location>
</feature>
<evidence type="ECO:0000256" key="2">
    <source>
        <dbReference type="ARBA" id="ARBA00012483"/>
    </source>
</evidence>